<dbReference type="Proteomes" id="UP000472971">
    <property type="component" value="Unassembled WGS sequence"/>
</dbReference>
<dbReference type="InterPro" id="IPR020806">
    <property type="entry name" value="PKS_PP-bd"/>
</dbReference>
<dbReference type="Gene3D" id="1.10.1200.10">
    <property type="entry name" value="ACP-like"/>
    <property type="match status" value="1"/>
</dbReference>
<dbReference type="EMBL" id="JACEIO010000060">
    <property type="protein sequence ID" value="MBA4538660.1"/>
    <property type="molecule type" value="Genomic_DNA"/>
</dbReference>
<reference evidence="6 7" key="1">
    <citation type="submission" date="2020-02" db="EMBL/GenBank/DDBJ databases">
        <title>Bacillus aquiflavi sp. nov., isolated from yellow water of strong flavor Chinese baijiu in Yibin region of China.</title>
        <authorList>
            <person name="Xie J."/>
        </authorList>
    </citation>
    <scope>NUCLEOTIDE SEQUENCE [LARGE SCALE GENOMIC DNA]</scope>
    <source>
        <strain evidence="6 7">3H-10</strain>
    </source>
</reference>
<proteinExistence type="predicted"/>
<dbReference type="PANTHER" id="PTHR44845">
    <property type="entry name" value="CARRIER DOMAIN-CONTAINING PROTEIN"/>
    <property type="match status" value="1"/>
</dbReference>
<evidence type="ECO:0000256" key="2">
    <source>
        <dbReference type="ARBA" id="ARBA00022450"/>
    </source>
</evidence>
<dbReference type="Proteomes" id="UP000570010">
    <property type="component" value="Unassembled WGS sequence"/>
</dbReference>
<comment type="cofactor">
    <cofactor evidence="1">
        <name>pantetheine 4'-phosphate</name>
        <dbReference type="ChEBI" id="CHEBI:47942"/>
    </cofactor>
</comment>
<dbReference type="GO" id="GO:0031177">
    <property type="term" value="F:phosphopantetheine binding"/>
    <property type="evidence" value="ECO:0007669"/>
    <property type="project" value="InterPro"/>
</dbReference>
<accession>A0A6B3VXI9</accession>
<dbReference type="InterPro" id="IPR036736">
    <property type="entry name" value="ACP-like_sf"/>
</dbReference>
<comment type="caution">
    <text evidence="6">The sequence shown here is derived from an EMBL/GenBank/DDBJ whole genome shotgun (WGS) entry which is preliminary data.</text>
</comment>
<dbReference type="PANTHER" id="PTHR44845:SF7">
    <property type="entry name" value="PLIPASTATIN SYNTHASE SUBUNIT D"/>
    <property type="match status" value="1"/>
</dbReference>
<dbReference type="AlphaFoldDB" id="A0A6B3VXI9"/>
<keyword evidence="3" id="KW-0597">Phosphoprotein</keyword>
<keyword evidence="7" id="KW-1185">Reference proteome</keyword>
<dbReference type="RefSeq" id="WP_163243421.1">
    <property type="nucleotide sequence ID" value="NZ_JAAIWN010000062.1"/>
</dbReference>
<dbReference type="SMART" id="SM00823">
    <property type="entry name" value="PKS_PP"/>
    <property type="match status" value="1"/>
</dbReference>
<evidence type="ECO:0000259" key="4">
    <source>
        <dbReference type="PROSITE" id="PS50075"/>
    </source>
</evidence>
<evidence type="ECO:0000313" key="7">
    <source>
        <dbReference type="Proteomes" id="UP000472971"/>
    </source>
</evidence>
<dbReference type="Pfam" id="PF00550">
    <property type="entry name" value="PP-binding"/>
    <property type="match status" value="1"/>
</dbReference>
<gene>
    <name evidence="6" type="ORF">G4D64_16330</name>
    <name evidence="5" type="ORF">H1Z61_16390</name>
</gene>
<name>A0A6B3VXI9_9BACI</name>
<organism evidence="6 7">
    <name type="scientific">Bacillus aquiflavi</name>
    <dbReference type="NCBI Taxonomy" id="2672567"/>
    <lineage>
        <taxon>Bacteria</taxon>
        <taxon>Bacillati</taxon>
        <taxon>Bacillota</taxon>
        <taxon>Bacilli</taxon>
        <taxon>Bacillales</taxon>
        <taxon>Bacillaceae</taxon>
        <taxon>Bacillus</taxon>
    </lineage>
</organism>
<dbReference type="SUPFAM" id="SSF47336">
    <property type="entry name" value="ACP-like"/>
    <property type="match status" value="1"/>
</dbReference>
<evidence type="ECO:0000313" key="8">
    <source>
        <dbReference type="Proteomes" id="UP000570010"/>
    </source>
</evidence>
<dbReference type="InterPro" id="IPR045851">
    <property type="entry name" value="AMP-bd_C_sf"/>
</dbReference>
<dbReference type="SUPFAM" id="SSF56801">
    <property type="entry name" value="Acetyl-CoA synthetase-like"/>
    <property type="match status" value="1"/>
</dbReference>
<protein>
    <recommendedName>
        <fullName evidence="4">Carrier domain-containing protein</fullName>
    </recommendedName>
</protein>
<dbReference type="EMBL" id="JAAIWN010000062">
    <property type="protein sequence ID" value="NEY83020.1"/>
    <property type="molecule type" value="Genomic_DNA"/>
</dbReference>
<dbReference type="PROSITE" id="PS50075">
    <property type="entry name" value="CARRIER"/>
    <property type="match status" value="1"/>
</dbReference>
<reference evidence="5 8" key="2">
    <citation type="submission" date="2020-07" db="EMBL/GenBank/DDBJ databases">
        <authorList>
            <person name="Feng H."/>
        </authorList>
    </citation>
    <scope>NUCLEOTIDE SEQUENCE [LARGE SCALE GENOMIC DNA]</scope>
    <source>
        <strain evidence="8">s-12</strain>
        <strain evidence="5">S-12</strain>
    </source>
</reference>
<evidence type="ECO:0000256" key="1">
    <source>
        <dbReference type="ARBA" id="ARBA00001957"/>
    </source>
</evidence>
<evidence type="ECO:0000256" key="3">
    <source>
        <dbReference type="ARBA" id="ARBA00022553"/>
    </source>
</evidence>
<dbReference type="Gene3D" id="3.30.300.30">
    <property type="match status" value="1"/>
</dbReference>
<dbReference type="FunFam" id="1.10.1200.10:FF:000005">
    <property type="entry name" value="Nonribosomal peptide synthetase 1"/>
    <property type="match status" value="1"/>
</dbReference>
<evidence type="ECO:0000313" key="6">
    <source>
        <dbReference type="EMBL" id="NEY83020.1"/>
    </source>
</evidence>
<sequence length="127" mass="14524">AYFVQLDRLPLTSNDKVDRKALPEPDRNNQSGIKYEAPRNFIEENIVSIWEEVLGIKPIGISNNFFEMGGNSLKLMSVVSSINKIFNTDISIHDFFENPNIKKLAHFILSTESNQNSNCDDYIEEEV</sequence>
<dbReference type="InterPro" id="IPR009081">
    <property type="entry name" value="PP-bd_ACP"/>
</dbReference>
<feature type="domain" description="Carrier" evidence="4">
    <location>
        <begin position="37"/>
        <end position="112"/>
    </location>
</feature>
<evidence type="ECO:0000313" key="5">
    <source>
        <dbReference type="EMBL" id="MBA4538660.1"/>
    </source>
</evidence>
<feature type="non-terminal residue" evidence="6">
    <location>
        <position position="1"/>
    </location>
</feature>
<keyword evidence="2" id="KW-0596">Phosphopantetheine</keyword>